<dbReference type="OrthoDB" id="7467872at2759"/>
<keyword evidence="1" id="KW-0732">Signal</keyword>
<dbReference type="Proteomes" id="UP000838878">
    <property type="component" value="Chromosome 1"/>
</dbReference>
<name>A0A8J9US59_9NEOP</name>
<reference evidence="2" key="1">
    <citation type="submission" date="2021-12" db="EMBL/GenBank/DDBJ databases">
        <authorList>
            <person name="Martin H S."/>
        </authorList>
    </citation>
    <scope>NUCLEOTIDE SEQUENCE</scope>
</reference>
<sequence length="217" mass="24721">MASNRYGFILIVFYATSCISCQVIKQHILQKSRETCMKIARDPYFDIDMVVGKPWRIYYTWNLKLDTKCLDMNFKNASRGVIKRIWSDMYEYLEHQPVWDAAMLHMTMGSENHEILLFADQGAAGSFSAVPNVIREANNIFPLRKGVPLLKFQMKLLRQGKFLLVMDCHVGGASLAARPDHPPYRSEIAAEAALLDIGDGHPACTVEKNKGEQFFLK</sequence>
<dbReference type="EMBL" id="OV170221">
    <property type="protein sequence ID" value="CAH0713795.1"/>
    <property type="molecule type" value="Genomic_DNA"/>
</dbReference>
<feature type="chain" id="PRO_5035426099" evidence="1">
    <location>
        <begin position="22"/>
        <end position="217"/>
    </location>
</feature>
<gene>
    <name evidence="2" type="ORF">BINO364_LOCUS914</name>
</gene>
<evidence type="ECO:0000313" key="3">
    <source>
        <dbReference type="Proteomes" id="UP000838878"/>
    </source>
</evidence>
<protein>
    <submittedName>
        <fullName evidence="2">Uncharacterized protein</fullName>
    </submittedName>
</protein>
<dbReference type="AlphaFoldDB" id="A0A8J9US59"/>
<feature type="signal peptide" evidence="1">
    <location>
        <begin position="1"/>
        <end position="21"/>
    </location>
</feature>
<proteinExistence type="predicted"/>
<evidence type="ECO:0000256" key="1">
    <source>
        <dbReference type="SAM" id="SignalP"/>
    </source>
</evidence>
<organism evidence="2 3">
    <name type="scientific">Brenthis ino</name>
    <name type="common">lesser marbled fritillary</name>
    <dbReference type="NCBI Taxonomy" id="405034"/>
    <lineage>
        <taxon>Eukaryota</taxon>
        <taxon>Metazoa</taxon>
        <taxon>Ecdysozoa</taxon>
        <taxon>Arthropoda</taxon>
        <taxon>Hexapoda</taxon>
        <taxon>Insecta</taxon>
        <taxon>Pterygota</taxon>
        <taxon>Neoptera</taxon>
        <taxon>Endopterygota</taxon>
        <taxon>Lepidoptera</taxon>
        <taxon>Glossata</taxon>
        <taxon>Ditrysia</taxon>
        <taxon>Papilionoidea</taxon>
        <taxon>Nymphalidae</taxon>
        <taxon>Heliconiinae</taxon>
        <taxon>Argynnini</taxon>
        <taxon>Brenthis</taxon>
    </lineage>
</organism>
<feature type="non-terminal residue" evidence="2">
    <location>
        <position position="217"/>
    </location>
</feature>
<evidence type="ECO:0000313" key="2">
    <source>
        <dbReference type="EMBL" id="CAH0713795.1"/>
    </source>
</evidence>
<keyword evidence="3" id="KW-1185">Reference proteome</keyword>
<accession>A0A8J9US59</accession>